<gene>
    <name evidence="4" type="ORF">QWY31_01345</name>
</gene>
<dbReference type="PANTHER" id="PTHR13799">
    <property type="entry name" value="NGG1 INTERACTING FACTOR 3"/>
    <property type="match status" value="1"/>
</dbReference>
<evidence type="ECO:0000256" key="1">
    <source>
        <dbReference type="ARBA" id="ARBA00006964"/>
    </source>
</evidence>
<dbReference type="RefSeq" id="WP_320002647.1">
    <property type="nucleotide sequence ID" value="NZ_JAUHJS010000001.1"/>
</dbReference>
<protein>
    <recommendedName>
        <fullName evidence="3">GTP cyclohydrolase 1 type 2 homolog</fullName>
    </recommendedName>
</protein>
<dbReference type="PANTHER" id="PTHR13799:SF14">
    <property type="entry name" value="GTP CYCLOHYDROLASE 1 TYPE 2 HOMOLOG"/>
    <property type="match status" value="1"/>
</dbReference>
<dbReference type="Proteomes" id="UP001168552">
    <property type="component" value="Unassembled WGS sequence"/>
</dbReference>
<dbReference type="InterPro" id="IPR036069">
    <property type="entry name" value="DUF34/NIF3_sf"/>
</dbReference>
<proteinExistence type="inferred from homology"/>
<dbReference type="Pfam" id="PF01784">
    <property type="entry name" value="DUF34_NIF3"/>
    <property type="match status" value="1"/>
</dbReference>
<evidence type="ECO:0000256" key="3">
    <source>
        <dbReference type="PIRNR" id="PIRNR037489"/>
    </source>
</evidence>
<keyword evidence="5" id="KW-1185">Reference proteome</keyword>
<dbReference type="Gene3D" id="3.40.1390.30">
    <property type="entry name" value="NIF3 (NGG1p interacting factor 3)-like"/>
    <property type="match status" value="1"/>
</dbReference>
<comment type="similarity">
    <text evidence="1 3">Belongs to the GTP cyclohydrolase I type 2/NIF3 family.</text>
</comment>
<dbReference type="SUPFAM" id="SSF102705">
    <property type="entry name" value="NIF3 (NGG1p interacting factor 3)-like"/>
    <property type="match status" value="1"/>
</dbReference>
<reference evidence="4" key="1">
    <citation type="submission" date="2023-06" db="EMBL/GenBank/DDBJ databases">
        <title>Cytophagales bacterium Strain LB-30, isolated from soil.</title>
        <authorList>
            <person name="Liu B."/>
        </authorList>
    </citation>
    <scope>NUCLEOTIDE SEQUENCE</scope>
    <source>
        <strain evidence="4">LB-30</strain>
    </source>
</reference>
<dbReference type="Gene3D" id="3.30.70.120">
    <property type="match status" value="1"/>
</dbReference>
<comment type="caution">
    <text evidence="4">The sequence shown here is derived from an EMBL/GenBank/DDBJ whole genome shotgun (WGS) entry which is preliminary data.</text>
</comment>
<evidence type="ECO:0000313" key="5">
    <source>
        <dbReference type="Proteomes" id="UP001168552"/>
    </source>
</evidence>
<evidence type="ECO:0000313" key="4">
    <source>
        <dbReference type="EMBL" id="MDN4164121.1"/>
    </source>
</evidence>
<dbReference type="InterPro" id="IPR015867">
    <property type="entry name" value="N-reg_PII/ATP_PRibTrfase_C"/>
</dbReference>
<dbReference type="InterPro" id="IPR002678">
    <property type="entry name" value="DUF34/NIF3"/>
</dbReference>
<dbReference type="NCBIfam" id="TIGR00486">
    <property type="entry name" value="YbgI_SA1388"/>
    <property type="match status" value="1"/>
</dbReference>
<dbReference type="InterPro" id="IPR017221">
    <property type="entry name" value="DUF34/NIF3_bac"/>
</dbReference>
<name>A0ABT8F256_9BACT</name>
<keyword evidence="2 3" id="KW-0479">Metal-binding</keyword>
<accession>A0ABT8F256</accession>
<sequence>MTKIAEIIEHLAEFAPPIYQESYDNSGLICGNRDWEAKGVLISLDCTEAIISEAIAKGCNLVVAHHPIVFKGLKSLTGKNYIERTIISAIKHDIAIYAIHTNLDNMLHGVNRRIADKLDLQNLSILAPKAQTLLKLTTFIPEEASAAVLSALFEAGAGQVGHYKNCSFSLTGEGSFMPDEEAAPHIGEAHVQEFVHEKRVEVLVPIAAKSRLLQALKQAHPYEEVAYYLHALENENQEIGSGMIGRLPQAMEMNEFLGYLKEKMSLSCIRYTPQPHKKIQNVAVCGGAGSFLLPMAISRKADAFVTADFKYHEFFDAEDKVMICDIGHYESEVFTKDLIHDILKKKFVKFALCLSDTVTNPISYF</sequence>
<dbReference type="PIRSF" id="PIRSF037489">
    <property type="entry name" value="UCP037489_NIF3_YqfO"/>
    <property type="match status" value="1"/>
</dbReference>
<dbReference type="EMBL" id="JAUHJS010000001">
    <property type="protein sequence ID" value="MDN4164121.1"/>
    <property type="molecule type" value="Genomic_DNA"/>
</dbReference>
<organism evidence="4 5">
    <name type="scientific">Shiella aurantiaca</name>
    <dbReference type="NCBI Taxonomy" id="3058365"/>
    <lineage>
        <taxon>Bacteria</taxon>
        <taxon>Pseudomonadati</taxon>
        <taxon>Bacteroidota</taxon>
        <taxon>Cytophagia</taxon>
        <taxon>Cytophagales</taxon>
        <taxon>Shiellaceae</taxon>
        <taxon>Shiella</taxon>
    </lineage>
</organism>
<evidence type="ECO:0000256" key="2">
    <source>
        <dbReference type="ARBA" id="ARBA00022723"/>
    </source>
</evidence>